<dbReference type="OrthoDB" id="5418639at2759"/>
<accession>A0A2U1NHE3</accession>
<keyword evidence="7" id="KW-1185">Reference proteome</keyword>
<dbReference type="PANTHER" id="PTHR33248">
    <property type="entry name" value="ZINC ION-BINDING PROTEIN"/>
    <property type="match status" value="1"/>
</dbReference>
<evidence type="ECO:0000256" key="3">
    <source>
        <dbReference type="ARBA" id="ARBA00022833"/>
    </source>
</evidence>
<dbReference type="InterPro" id="IPR010666">
    <property type="entry name" value="Znf_GRF"/>
</dbReference>
<keyword evidence="1" id="KW-0479">Metal-binding</keyword>
<dbReference type="Pfam" id="PF06839">
    <property type="entry name" value="Zn_ribbon_GRF"/>
    <property type="match status" value="1"/>
</dbReference>
<evidence type="ECO:0000259" key="5">
    <source>
        <dbReference type="PROSITE" id="PS51999"/>
    </source>
</evidence>
<name>A0A2U1NHE3_ARTAN</name>
<keyword evidence="2 4" id="KW-0863">Zinc-finger</keyword>
<gene>
    <name evidence="6" type="ORF">CTI12_AA258350</name>
</gene>
<feature type="domain" description="GRF-type" evidence="5">
    <location>
        <begin position="4"/>
        <end position="44"/>
    </location>
</feature>
<protein>
    <submittedName>
        <fullName evidence="6">Zinc finger, GRF-type</fullName>
    </submittedName>
</protein>
<evidence type="ECO:0000313" key="6">
    <source>
        <dbReference type="EMBL" id="PWA72934.1"/>
    </source>
</evidence>
<keyword evidence="3" id="KW-0862">Zinc</keyword>
<comment type="caution">
    <text evidence="6">The sequence shown here is derived from an EMBL/GenBank/DDBJ whole genome shotgun (WGS) entry which is preliminary data.</text>
</comment>
<organism evidence="6 7">
    <name type="scientific">Artemisia annua</name>
    <name type="common">Sweet wormwood</name>
    <dbReference type="NCBI Taxonomy" id="35608"/>
    <lineage>
        <taxon>Eukaryota</taxon>
        <taxon>Viridiplantae</taxon>
        <taxon>Streptophyta</taxon>
        <taxon>Embryophyta</taxon>
        <taxon>Tracheophyta</taxon>
        <taxon>Spermatophyta</taxon>
        <taxon>Magnoliopsida</taxon>
        <taxon>eudicotyledons</taxon>
        <taxon>Gunneridae</taxon>
        <taxon>Pentapetalae</taxon>
        <taxon>asterids</taxon>
        <taxon>campanulids</taxon>
        <taxon>Asterales</taxon>
        <taxon>Asteraceae</taxon>
        <taxon>Asteroideae</taxon>
        <taxon>Anthemideae</taxon>
        <taxon>Artemisiinae</taxon>
        <taxon>Artemisia</taxon>
    </lineage>
</organism>
<evidence type="ECO:0000256" key="1">
    <source>
        <dbReference type="ARBA" id="ARBA00022723"/>
    </source>
</evidence>
<proteinExistence type="predicted"/>
<dbReference type="Proteomes" id="UP000245207">
    <property type="component" value="Unassembled WGS sequence"/>
</dbReference>
<dbReference type="AlphaFoldDB" id="A0A2U1NHE3"/>
<sequence>MVRCWCSRHAIIRTSWTNINPGRLFYACPQPGSSCRFIRWFDPPMYARSTVIIPGILRSKNELEAALKACRADLLLQKENLWNKLVNDDVVAVDVEDDVGYGAAAIVSTRSEPLDVVAVDVEDDVGYGAAAIVSTRSEPLGFVSNP</sequence>
<reference evidence="6 7" key="1">
    <citation type="journal article" date="2018" name="Mol. Plant">
        <title>The genome of Artemisia annua provides insight into the evolution of Asteraceae family and artemisinin biosynthesis.</title>
        <authorList>
            <person name="Shen Q."/>
            <person name="Zhang L."/>
            <person name="Liao Z."/>
            <person name="Wang S."/>
            <person name="Yan T."/>
            <person name="Shi P."/>
            <person name="Liu M."/>
            <person name="Fu X."/>
            <person name="Pan Q."/>
            <person name="Wang Y."/>
            <person name="Lv Z."/>
            <person name="Lu X."/>
            <person name="Zhang F."/>
            <person name="Jiang W."/>
            <person name="Ma Y."/>
            <person name="Chen M."/>
            <person name="Hao X."/>
            <person name="Li L."/>
            <person name="Tang Y."/>
            <person name="Lv G."/>
            <person name="Zhou Y."/>
            <person name="Sun X."/>
            <person name="Brodelius P.E."/>
            <person name="Rose J.K.C."/>
            <person name="Tang K."/>
        </authorList>
    </citation>
    <scope>NUCLEOTIDE SEQUENCE [LARGE SCALE GENOMIC DNA]</scope>
    <source>
        <strain evidence="7">cv. Huhao1</strain>
        <tissue evidence="6">Leaf</tissue>
    </source>
</reference>
<dbReference type="EMBL" id="PKPP01002819">
    <property type="protein sequence ID" value="PWA72934.1"/>
    <property type="molecule type" value="Genomic_DNA"/>
</dbReference>
<dbReference type="GO" id="GO:0008270">
    <property type="term" value="F:zinc ion binding"/>
    <property type="evidence" value="ECO:0007669"/>
    <property type="project" value="UniProtKB-KW"/>
</dbReference>
<evidence type="ECO:0000256" key="2">
    <source>
        <dbReference type="ARBA" id="ARBA00022771"/>
    </source>
</evidence>
<evidence type="ECO:0000313" key="7">
    <source>
        <dbReference type="Proteomes" id="UP000245207"/>
    </source>
</evidence>
<evidence type="ECO:0000256" key="4">
    <source>
        <dbReference type="PROSITE-ProRule" id="PRU01343"/>
    </source>
</evidence>
<dbReference type="PROSITE" id="PS51999">
    <property type="entry name" value="ZF_GRF"/>
    <property type="match status" value="1"/>
</dbReference>